<sequence>MARHSVGRQREQTAGSNARRKSGQLNGKVAGNNENNRSESDESSDDVAPPSPRVKFELQAGTLPKSILKKPQRVYGRGNVGGQIDLIETVNRKRQYRRIMSPACVTCRRHHVGCWISLSPEYVESREGPFACDRCHKNRQACIAPCDDDEYGRRSRSRSRGRSRSVRRHCRSCSCGSSASRSRRSSSRLRSRSRRRSVSFASDVDSSTSSEGDNDESTHSKRKRRSPSHRGRSSKRRQLEPPAGTSSACTSRASGSNRTLDNGPTPSTVDEDLTQEISTLRKDMQGLSANVLVLSNSVGELKRHIASLSKDPR</sequence>
<dbReference type="EMBL" id="JADCUA010000013">
    <property type="protein sequence ID" value="KAH9835127.1"/>
    <property type="molecule type" value="Genomic_DNA"/>
</dbReference>
<feature type="region of interest" description="Disordered" evidence="1">
    <location>
        <begin position="1"/>
        <end position="52"/>
    </location>
</feature>
<feature type="compositionally biased region" description="Polar residues" evidence="1">
    <location>
        <begin position="244"/>
        <end position="268"/>
    </location>
</feature>
<dbReference type="GeneID" id="71997013"/>
<reference evidence="2 3" key="1">
    <citation type="journal article" date="2021" name="Environ. Microbiol.">
        <title>Gene family expansions and transcriptome signatures uncover fungal adaptations to wood decay.</title>
        <authorList>
            <person name="Hage H."/>
            <person name="Miyauchi S."/>
            <person name="Viragh M."/>
            <person name="Drula E."/>
            <person name="Min B."/>
            <person name="Chaduli D."/>
            <person name="Navarro D."/>
            <person name="Favel A."/>
            <person name="Norest M."/>
            <person name="Lesage-Meessen L."/>
            <person name="Balint B."/>
            <person name="Merenyi Z."/>
            <person name="de Eugenio L."/>
            <person name="Morin E."/>
            <person name="Martinez A.T."/>
            <person name="Baldrian P."/>
            <person name="Stursova M."/>
            <person name="Martinez M.J."/>
            <person name="Novotny C."/>
            <person name="Magnuson J.K."/>
            <person name="Spatafora J.W."/>
            <person name="Maurice S."/>
            <person name="Pangilinan J."/>
            <person name="Andreopoulos W."/>
            <person name="LaButti K."/>
            <person name="Hundley H."/>
            <person name="Na H."/>
            <person name="Kuo A."/>
            <person name="Barry K."/>
            <person name="Lipzen A."/>
            <person name="Henrissat B."/>
            <person name="Riley R."/>
            <person name="Ahrendt S."/>
            <person name="Nagy L.G."/>
            <person name="Grigoriev I.V."/>
            <person name="Martin F."/>
            <person name="Rosso M.N."/>
        </authorList>
    </citation>
    <scope>NUCLEOTIDE SEQUENCE [LARGE SCALE GENOMIC DNA]</scope>
    <source>
        <strain evidence="2 3">CIRM-BRFM 1785</strain>
    </source>
</reference>
<evidence type="ECO:0008006" key="4">
    <source>
        <dbReference type="Google" id="ProtNLM"/>
    </source>
</evidence>
<evidence type="ECO:0000313" key="2">
    <source>
        <dbReference type="EMBL" id="KAH9835127.1"/>
    </source>
</evidence>
<proteinExistence type="predicted"/>
<accession>A0ABQ8KCZ6</accession>
<feature type="compositionally biased region" description="Basic residues" evidence="1">
    <location>
        <begin position="181"/>
        <end position="197"/>
    </location>
</feature>
<comment type="caution">
    <text evidence="2">The sequence shown here is derived from an EMBL/GenBank/DDBJ whole genome shotgun (WGS) entry which is preliminary data.</text>
</comment>
<organism evidence="2 3">
    <name type="scientific">Rhodofomes roseus</name>
    <dbReference type="NCBI Taxonomy" id="34475"/>
    <lineage>
        <taxon>Eukaryota</taxon>
        <taxon>Fungi</taxon>
        <taxon>Dikarya</taxon>
        <taxon>Basidiomycota</taxon>
        <taxon>Agaricomycotina</taxon>
        <taxon>Agaricomycetes</taxon>
        <taxon>Polyporales</taxon>
        <taxon>Rhodofomes</taxon>
    </lineage>
</organism>
<dbReference type="RefSeq" id="XP_047777560.1">
    <property type="nucleotide sequence ID" value="XM_047916281.1"/>
</dbReference>
<protein>
    <recommendedName>
        <fullName evidence="4">Zn(2)-C6 fungal-type domain-containing protein</fullName>
    </recommendedName>
</protein>
<feature type="compositionally biased region" description="Basic residues" evidence="1">
    <location>
        <begin position="220"/>
        <end position="236"/>
    </location>
</feature>
<gene>
    <name evidence="2" type="ORF">C8Q71DRAFT_105028</name>
</gene>
<evidence type="ECO:0000256" key="1">
    <source>
        <dbReference type="SAM" id="MobiDB-lite"/>
    </source>
</evidence>
<name>A0ABQ8KCZ6_9APHY</name>
<feature type="compositionally biased region" description="Low complexity" evidence="1">
    <location>
        <begin position="198"/>
        <end position="210"/>
    </location>
</feature>
<evidence type="ECO:0000313" key="3">
    <source>
        <dbReference type="Proteomes" id="UP000814176"/>
    </source>
</evidence>
<keyword evidence="3" id="KW-1185">Reference proteome</keyword>
<dbReference type="Proteomes" id="UP000814176">
    <property type="component" value="Unassembled WGS sequence"/>
</dbReference>
<feature type="region of interest" description="Disordered" evidence="1">
    <location>
        <begin position="172"/>
        <end position="272"/>
    </location>
</feature>